<evidence type="ECO:0000259" key="3">
    <source>
        <dbReference type="Pfam" id="PF13581"/>
    </source>
</evidence>
<proteinExistence type="predicted"/>
<dbReference type="Gene3D" id="3.30.565.10">
    <property type="entry name" value="Histidine kinase-like ATPase, C-terminal domain"/>
    <property type="match status" value="1"/>
</dbReference>
<dbReference type="RefSeq" id="WP_119729670.1">
    <property type="nucleotide sequence ID" value="NZ_JACJII010000001.1"/>
</dbReference>
<gene>
    <name evidence="4" type="ORF">HNR21_005542</name>
</gene>
<comment type="caution">
    <text evidence="4">The sequence shown here is derived from an EMBL/GenBank/DDBJ whole genome shotgun (WGS) entry which is preliminary data.</text>
</comment>
<keyword evidence="1" id="KW-0808">Transferase</keyword>
<evidence type="ECO:0000256" key="1">
    <source>
        <dbReference type="ARBA" id="ARBA00022527"/>
    </source>
</evidence>
<dbReference type="PANTHER" id="PTHR35526">
    <property type="entry name" value="ANTI-SIGMA-F FACTOR RSBW-RELATED"/>
    <property type="match status" value="1"/>
</dbReference>
<evidence type="ECO:0000313" key="4">
    <source>
        <dbReference type="EMBL" id="MBA9006660.1"/>
    </source>
</evidence>
<evidence type="ECO:0000256" key="2">
    <source>
        <dbReference type="SAM" id="MobiDB-lite"/>
    </source>
</evidence>
<reference evidence="4 5" key="1">
    <citation type="submission" date="2020-08" db="EMBL/GenBank/DDBJ databases">
        <title>Sequencing the genomes of 1000 actinobacteria strains.</title>
        <authorList>
            <person name="Klenk H.-P."/>
        </authorList>
    </citation>
    <scope>NUCLEOTIDE SEQUENCE [LARGE SCALE GENOMIC DNA]</scope>
    <source>
        <strain evidence="4 5">DSM 45823</strain>
    </source>
</reference>
<feature type="compositionally biased region" description="Pro residues" evidence="2">
    <location>
        <begin position="83"/>
        <end position="93"/>
    </location>
</feature>
<keyword evidence="5" id="KW-1185">Reference proteome</keyword>
<dbReference type="PANTHER" id="PTHR35526:SF3">
    <property type="entry name" value="ANTI-SIGMA-F FACTOR RSBW"/>
    <property type="match status" value="1"/>
</dbReference>
<feature type="domain" description="Histidine kinase/HSP90-like ATPase" evidence="3">
    <location>
        <begin position="12"/>
        <end position="125"/>
    </location>
</feature>
<dbReference type="SUPFAM" id="SSF55874">
    <property type="entry name" value="ATPase domain of HSP90 chaperone/DNA topoisomerase II/histidine kinase"/>
    <property type="match status" value="1"/>
</dbReference>
<dbReference type="Proteomes" id="UP000539313">
    <property type="component" value="Unassembled WGS sequence"/>
</dbReference>
<dbReference type="EMBL" id="JACJII010000001">
    <property type="protein sequence ID" value="MBA9006660.1"/>
    <property type="molecule type" value="Genomic_DNA"/>
</dbReference>
<sequence length="136" mass="14741">MDEQVHRRTFRGEPGALAEVRRFARRALPPGRPAAADFVLLLDEVAANAVLHSDSGRPGGAFEVVIRIRPGALRAEVCDAGPPRRPGTPPPPDWSREAGRGLLLVSMLATDWGTRRLPRGRVVWFELAGAHGLRAA</sequence>
<dbReference type="CDD" id="cd16936">
    <property type="entry name" value="HATPase_RsbW-like"/>
    <property type="match status" value="1"/>
</dbReference>
<dbReference type="InterPro" id="IPR003594">
    <property type="entry name" value="HATPase_dom"/>
</dbReference>
<keyword evidence="1" id="KW-0723">Serine/threonine-protein kinase</keyword>
<keyword evidence="1" id="KW-0418">Kinase</keyword>
<dbReference type="Pfam" id="PF13581">
    <property type="entry name" value="HATPase_c_2"/>
    <property type="match status" value="1"/>
</dbReference>
<dbReference type="AlphaFoldDB" id="A0A7W3RBW1"/>
<dbReference type="InterPro" id="IPR050267">
    <property type="entry name" value="Anti-sigma-factor_SerPK"/>
</dbReference>
<dbReference type="GO" id="GO:0004674">
    <property type="term" value="F:protein serine/threonine kinase activity"/>
    <property type="evidence" value="ECO:0007669"/>
    <property type="project" value="UniProtKB-KW"/>
</dbReference>
<dbReference type="InterPro" id="IPR036890">
    <property type="entry name" value="HATPase_C_sf"/>
</dbReference>
<evidence type="ECO:0000313" key="5">
    <source>
        <dbReference type="Proteomes" id="UP000539313"/>
    </source>
</evidence>
<accession>A0A7W3RBW1</accession>
<name>A0A7W3RBW1_9ACTN</name>
<organism evidence="4 5">
    <name type="scientific">Thermomonospora cellulosilytica</name>
    <dbReference type="NCBI Taxonomy" id="1411118"/>
    <lineage>
        <taxon>Bacteria</taxon>
        <taxon>Bacillati</taxon>
        <taxon>Actinomycetota</taxon>
        <taxon>Actinomycetes</taxon>
        <taxon>Streptosporangiales</taxon>
        <taxon>Thermomonosporaceae</taxon>
        <taxon>Thermomonospora</taxon>
    </lineage>
</organism>
<feature type="region of interest" description="Disordered" evidence="2">
    <location>
        <begin position="77"/>
        <end position="96"/>
    </location>
</feature>
<protein>
    <submittedName>
        <fullName evidence="4">Anti-sigma regulatory factor (Ser/Thr protein kinase)</fullName>
    </submittedName>
</protein>